<reference evidence="3" key="2">
    <citation type="submission" date="2020-09" db="EMBL/GenBank/DDBJ databases">
        <authorList>
            <person name="Sun Q."/>
            <person name="Ohkuma M."/>
        </authorList>
    </citation>
    <scope>NUCLEOTIDE SEQUENCE</scope>
    <source>
        <strain evidence="3">JCM 4714</strain>
    </source>
</reference>
<protein>
    <submittedName>
        <fullName evidence="3">Uncharacterized protein</fullName>
    </submittedName>
</protein>
<keyword evidence="2" id="KW-1133">Transmembrane helix</keyword>
<evidence type="ECO:0000256" key="1">
    <source>
        <dbReference type="SAM" id="MobiDB-lite"/>
    </source>
</evidence>
<evidence type="ECO:0000313" key="3">
    <source>
        <dbReference type="EMBL" id="GHE11079.1"/>
    </source>
</evidence>
<comment type="caution">
    <text evidence="3">The sequence shown here is derived from an EMBL/GenBank/DDBJ whole genome shotgun (WGS) entry which is preliminary data.</text>
</comment>
<name>A0A919D6L3_9ACTN</name>
<keyword evidence="2" id="KW-0472">Membrane</keyword>
<evidence type="ECO:0000256" key="2">
    <source>
        <dbReference type="SAM" id="Phobius"/>
    </source>
</evidence>
<keyword evidence="2" id="KW-0812">Transmembrane</keyword>
<evidence type="ECO:0000313" key="4">
    <source>
        <dbReference type="Proteomes" id="UP000655443"/>
    </source>
</evidence>
<feature type="transmembrane region" description="Helical" evidence="2">
    <location>
        <begin position="103"/>
        <end position="123"/>
    </location>
</feature>
<accession>A0A919D6L3</accession>
<dbReference type="InterPro" id="IPR032710">
    <property type="entry name" value="NTF2-like_dom_sf"/>
</dbReference>
<keyword evidence="4" id="KW-1185">Reference proteome</keyword>
<organism evidence="3 4">
    <name type="scientific">Streptomyces alanosinicus</name>
    <dbReference type="NCBI Taxonomy" id="68171"/>
    <lineage>
        <taxon>Bacteria</taxon>
        <taxon>Bacillati</taxon>
        <taxon>Actinomycetota</taxon>
        <taxon>Actinomycetes</taxon>
        <taxon>Kitasatosporales</taxon>
        <taxon>Streptomycetaceae</taxon>
        <taxon>Streptomyces</taxon>
    </lineage>
</organism>
<dbReference type="EMBL" id="BMVG01000026">
    <property type="protein sequence ID" value="GHE11079.1"/>
    <property type="molecule type" value="Genomic_DNA"/>
</dbReference>
<dbReference type="Proteomes" id="UP000655443">
    <property type="component" value="Unassembled WGS sequence"/>
</dbReference>
<gene>
    <name evidence="3" type="ORF">GCM10010339_69450</name>
</gene>
<dbReference type="SUPFAM" id="SSF54427">
    <property type="entry name" value="NTF2-like"/>
    <property type="match status" value="1"/>
</dbReference>
<reference evidence="3" key="1">
    <citation type="journal article" date="2014" name="Int. J. Syst. Evol. Microbiol.">
        <title>Complete genome sequence of Corynebacterium casei LMG S-19264T (=DSM 44701T), isolated from a smear-ripened cheese.</title>
        <authorList>
            <consortium name="US DOE Joint Genome Institute (JGI-PGF)"/>
            <person name="Walter F."/>
            <person name="Albersmeier A."/>
            <person name="Kalinowski J."/>
            <person name="Ruckert C."/>
        </authorList>
    </citation>
    <scope>NUCLEOTIDE SEQUENCE</scope>
    <source>
        <strain evidence="3">JCM 4714</strain>
    </source>
</reference>
<sequence>MVVRANSLPGRVVAIVSRRAPAFQPRPSEQTGLAWAVQAALPGTRRQEPTEVDSASEAGTLPGSRVDPPTDLVVTVEPWRWPQIRAASLSVGNDRSMKDMPTLVGLVAACLLAAGGFALTTLAPGEISAPAGPPPSSTATLGPTQTVERYFDAVNERDYRTAWSLGGRNFGESYDTFVAGFADTATTSVTVQSVTGDVVAVALNVHAMDGSTKSYHGTYTVRDGVITAGSLKAD</sequence>
<dbReference type="AlphaFoldDB" id="A0A919D6L3"/>
<proteinExistence type="predicted"/>
<feature type="region of interest" description="Disordered" evidence="1">
    <location>
        <begin position="42"/>
        <end position="69"/>
    </location>
</feature>